<evidence type="ECO:0000256" key="4">
    <source>
        <dbReference type="ARBA" id="ARBA00022840"/>
    </source>
</evidence>
<dbReference type="AlphaFoldDB" id="A0A562IVY4"/>
<dbReference type="Pfam" id="PF00005">
    <property type="entry name" value="ABC_tran"/>
    <property type="match status" value="1"/>
</dbReference>
<keyword evidence="3" id="KW-0547">Nucleotide-binding</keyword>
<dbReference type="OrthoDB" id="9804819at2"/>
<comment type="similarity">
    <text evidence="1">Belongs to the ABC transporter superfamily.</text>
</comment>
<dbReference type="RefSeq" id="WP_153361260.1">
    <property type="nucleotide sequence ID" value="NZ_ML762504.1"/>
</dbReference>
<dbReference type="EMBL" id="VLKF01000001">
    <property type="protein sequence ID" value="TWH75118.1"/>
    <property type="molecule type" value="Genomic_DNA"/>
</dbReference>
<evidence type="ECO:0000256" key="3">
    <source>
        <dbReference type="ARBA" id="ARBA00022741"/>
    </source>
</evidence>
<dbReference type="SMART" id="SM00382">
    <property type="entry name" value="AAA"/>
    <property type="match status" value="1"/>
</dbReference>
<sequence>MISVSGLTKRYGGRTVVDDVTFTLEPGTVTGFLGPNGAGKTTTMRMMTGLIPVTAGSATIDGRPYAELPNPGAVVGTLLDASAVHPGRTGRAHLGLHATAVGVDSRRVDEVLELVGLADAARRRVGGYSLGMRQRLGIAAALLTAPPVLVFDEPANGLDPDGIRWLRGLLRGHAARGGTVLLSSHLLGEVEHAVDRLLVIGGGRIVADGPVGSLLGDSGTAVRSVDPRGLAVALRAREFHVERQDDGVLVVTGADPATVGAVAAEAGVALIDLHPVQRGLEDLFFQLTDDAGAAHAPTPAPAPAPVPVPAEH</sequence>
<proteinExistence type="inferred from homology"/>
<dbReference type="InterPro" id="IPR017871">
    <property type="entry name" value="ABC_transporter-like_CS"/>
</dbReference>
<dbReference type="Proteomes" id="UP000321490">
    <property type="component" value="Unassembled WGS sequence"/>
</dbReference>
<dbReference type="PANTHER" id="PTHR43335:SF4">
    <property type="entry name" value="ABC TRANSPORTER, ATP-BINDING PROTEIN"/>
    <property type="match status" value="1"/>
</dbReference>
<dbReference type="InterPro" id="IPR027417">
    <property type="entry name" value="P-loop_NTPase"/>
</dbReference>
<dbReference type="CDD" id="cd03268">
    <property type="entry name" value="ABC_BcrA_bacitracin_resist"/>
    <property type="match status" value="1"/>
</dbReference>
<dbReference type="SUPFAM" id="SSF52540">
    <property type="entry name" value="P-loop containing nucleoside triphosphate hydrolases"/>
    <property type="match status" value="1"/>
</dbReference>
<dbReference type="InterPro" id="IPR003593">
    <property type="entry name" value="AAA+_ATPase"/>
</dbReference>
<dbReference type="InterPro" id="IPR003439">
    <property type="entry name" value="ABC_transporter-like_ATP-bd"/>
</dbReference>
<dbReference type="PANTHER" id="PTHR43335">
    <property type="entry name" value="ABC TRANSPORTER, ATP-BINDING PROTEIN"/>
    <property type="match status" value="1"/>
</dbReference>
<dbReference type="GO" id="GO:0005524">
    <property type="term" value="F:ATP binding"/>
    <property type="evidence" value="ECO:0007669"/>
    <property type="project" value="UniProtKB-KW"/>
</dbReference>
<evidence type="ECO:0000313" key="6">
    <source>
        <dbReference type="EMBL" id="TWH75118.1"/>
    </source>
</evidence>
<evidence type="ECO:0000259" key="5">
    <source>
        <dbReference type="PROSITE" id="PS50893"/>
    </source>
</evidence>
<dbReference type="Gene3D" id="3.40.50.300">
    <property type="entry name" value="P-loop containing nucleotide triphosphate hydrolases"/>
    <property type="match status" value="1"/>
</dbReference>
<comment type="caution">
    <text evidence="6">The sequence shown here is derived from an EMBL/GenBank/DDBJ whole genome shotgun (WGS) entry which is preliminary data.</text>
</comment>
<name>A0A562IVY4_9ACTN</name>
<dbReference type="PROSITE" id="PS00211">
    <property type="entry name" value="ABC_TRANSPORTER_1"/>
    <property type="match status" value="1"/>
</dbReference>
<reference evidence="6 7" key="1">
    <citation type="submission" date="2019-07" db="EMBL/GenBank/DDBJ databases">
        <title>R&amp;d 2014.</title>
        <authorList>
            <person name="Klenk H.-P."/>
        </authorList>
    </citation>
    <scope>NUCLEOTIDE SEQUENCE [LARGE SCALE GENOMIC DNA]</scope>
    <source>
        <strain evidence="6 7">DSM 45764</strain>
    </source>
</reference>
<dbReference type="PROSITE" id="PS50893">
    <property type="entry name" value="ABC_TRANSPORTER_2"/>
    <property type="match status" value="1"/>
</dbReference>
<dbReference type="GO" id="GO:0016887">
    <property type="term" value="F:ATP hydrolysis activity"/>
    <property type="evidence" value="ECO:0007669"/>
    <property type="project" value="InterPro"/>
</dbReference>
<feature type="domain" description="ABC transporter" evidence="5">
    <location>
        <begin position="2"/>
        <end position="227"/>
    </location>
</feature>
<keyword evidence="2" id="KW-0813">Transport</keyword>
<evidence type="ECO:0000313" key="7">
    <source>
        <dbReference type="Proteomes" id="UP000321490"/>
    </source>
</evidence>
<gene>
    <name evidence="6" type="ORF">JD78_03669</name>
</gene>
<keyword evidence="7" id="KW-1185">Reference proteome</keyword>
<evidence type="ECO:0000256" key="1">
    <source>
        <dbReference type="ARBA" id="ARBA00005417"/>
    </source>
</evidence>
<evidence type="ECO:0000256" key="2">
    <source>
        <dbReference type="ARBA" id="ARBA00022448"/>
    </source>
</evidence>
<organism evidence="6 7">
    <name type="scientific">Modestobacter roseus</name>
    <dbReference type="NCBI Taxonomy" id="1181884"/>
    <lineage>
        <taxon>Bacteria</taxon>
        <taxon>Bacillati</taxon>
        <taxon>Actinomycetota</taxon>
        <taxon>Actinomycetes</taxon>
        <taxon>Geodermatophilales</taxon>
        <taxon>Geodermatophilaceae</taxon>
        <taxon>Modestobacter</taxon>
    </lineage>
</organism>
<protein>
    <submittedName>
        <fullName evidence="6">ABC-2 type transport system ATP-binding protein</fullName>
    </submittedName>
</protein>
<accession>A0A562IVY4</accession>
<keyword evidence="4 6" id="KW-0067">ATP-binding</keyword>